<proteinExistence type="evidence at transcript level"/>
<feature type="region of interest" description="Disordered" evidence="1">
    <location>
        <begin position="167"/>
        <end position="220"/>
    </location>
</feature>
<reference evidence="2" key="1">
    <citation type="submission" date="2008-11" db="EMBL/GenBank/DDBJ databases">
        <title>The salivary gland transcriptome of the West Nile mosquito vector, Culex tarsalis, with characterization of protein family possibly acquired by horizontal transfer.</title>
        <authorList>
            <person name="Calvo E."/>
            <person name="Sanchez-Vargas I."/>
            <person name="Favreau A.J."/>
            <person name="Barbian K.D."/>
            <person name="Pham V.M."/>
            <person name="Olson K.E."/>
            <person name="Ribeiro J.M.C."/>
        </authorList>
    </citation>
    <scope>NUCLEOTIDE SEQUENCE</scope>
    <source>
        <tissue evidence="2">Salivary glands</tissue>
    </source>
</reference>
<evidence type="ECO:0000256" key="1">
    <source>
        <dbReference type="SAM" id="MobiDB-lite"/>
    </source>
</evidence>
<evidence type="ECO:0000313" key="2">
    <source>
        <dbReference type="EMBL" id="ACJ64237.1"/>
    </source>
</evidence>
<feature type="region of interest" description="Disordered" evidence="1">
    <location>
        <begin position="79"/>
        <end position="107"/>
    </location>
</feature>
<name>B8RIT9_CULTA</name>
<feature type="non-terminal residue" evidence="2">
    <location>
        <position position="1"/>
    </location>
</feature>
<sequence>QQPSWIGALRWIRHRQQIRHQPRRRSRPRASTACWNGVRVQRPHLREAETVNLSSCDLLIPPQKCAANVEPGLEWTIAEPSSRSSDPDEHVRCNTNAEPGRESASRWPFLRRSRSECRSSMKHGNSLPEPLPRWLGGTTCFESLPAIQAKPRVCQLRLAEATRIFNSHRTTLGKPKSSPSNEGHKPVLPCESSLAPRAKNNSSPGPGPVDDTLETPLEAS</sequence>
<accession>B8RIT9</accession>
<protein>
    <submittedName>
        <fullName evidence="2">Uncharacterized protein</fullName>
    </submittedName>
</protein>
<dbReference type="EMBL" id="EZ000363">
    <property type="protein sequence ID" value="ACJ64237.1"/>
    <property type="molecule type" value="mRNA"/>
</dbReference>
<dbReference type="AlphaFoldDB" id="B8RIT9"/>
<organism evidence="2">
    <name type="scientific">Culex tarsalis</name>
    <name type="common">Encephalitis mosquito</name>
    <dbReference type="NCBI Taxonomy" id="7177"/>
    <lineage>
        <taxon>Eukaryota</taxon>
        <taxon>Metazoa</taxon>
        <taxon>Ecdysozoa</taxon>
        <taxon>Arthropoda</taxon>
        <taxon>Hexapoda</taxon>
        <taxon>Insecta</taxon>
        <taxon>Pterygota</taxon>
        <taxon>Neoptera</taxon>
        <taxon>Endopterygota</taxon>
        <taxon>Diptera</taxon>
        <taxon>Nematocera</taxon>
        <taxon>Culicoidea</taxon>
        <taxon>Culicidae</taxon>
        <taxon>Culicinae</taxon>
        <taxon>Culicini</taxon>
        <taxon>Culex</taxon>
        <taxon>Culex</taxon>
    </lineage>
</organism>